<dbReference type="Pfam" id="PF25735">
    <property type="entry name" value="Phage_L5_gp82"/>
    <property type="match status" value="1"/>
</dbReference>
<protein>
    <submittedName>
        <fullName evidence="1">Uncharacterized protein</fullName>
    </submittedName>
</protein>
<accession>A0A6C0Y6Y4</accession>
<dbReference type="AlphaFoldDB" id="A0A6C0Y6Y4"/>
<dbReference type="RefSeq" id="WP_163146528.1">
    <property type="nucleotide sequence ID" value="NZ_CP044456.1"/>
</dbReference>
<sequence length="136" mass="15605">MTSLKSLDEVTTECEHIGKRVDVYFNLNKRIFSVRYKGIVIIHTSHLSLKDVTFVVSEKGRQKVIAKKCKNVHAVARGILVSVDKPVIAETSREITYLPYEHHSFFYAETYVTGVFEDVHTSPFVQCLGKKLYEPR</sequence>
<proteinExistence type="predicted"/>
<dbReference type="InterPro" id="IPR058002">
    <property type="entry name" value="Gp82"/>
</dbReference>
<dbReference type="EMBL" id="CP044456">
    <property type="protein sequence ID" value="QIC71869.1"/>
    <property type="molecule type" value="Genomic_DNA"/>
</dbReference>
<geneLocation type="plasmid" evidence="2">
    <name>pb18-1</name>
</geneLocation>
<evidence type="ECO:0000313" key="1">
    <source>
        <dbReference type="EMBL" id="QIC71869.1"/>
    </source>
</evidence>
<evidence type="ECO:0000313" key="2">
    <source>
        <dbReference type="Proteomes" id="UP000503440"/>
    </source>
</evidence>
<organism evidence="1 2">
    <name type="scientific">Acinetobacter indicus</name>
    <dbReference type="NCBI Taxonomy" id="756892"/>
    <lineage>
        <taxon>Bacteria</taxon>
        <taxon>Pseudomonadati</taxon>
        <taxon>Pseudomonadota</taxon>
        <taxon>Gammaproteobacteria</taxon>
        <taxon>Moraxellales</taxon>
        <taxon>Moraxellaceae</taxon>
        <taxon>Acinetobacter</taxon>
    </lineage>
</organism>
<gene>
    <name evidence="1" type="ORF">FSC09_15885</name>
</gene>
<reference evidence="1 2" key="1">
    <citation type="submission" date="2019-09" db="EMBL/GenBank/DDBJ databases">
        <title>Non-baumannii Acinetobacter spp. carrying blaNDM-1 isolated in China.</title>
        <authorList>
            <person name="Cui C."/>
            <person name="Chen C."/>
            <person name="Sun J."/>
            <person name="Liu Y."/>
        </authorList>
    </citation>
    <scope>NUCLEOTIDE SEQUENCE [LARGE SCALE GENOMIC DNA]</scope>
    <source>
        <strain evidence="1 2">B18</strain>
        <plasmid evidence="2">pb18-1</plasmid>
    </source>
</reference>
<dbReference type="Proteomes" id="UP000503440">
    <property type="component" value="Plasmid pB18-1"/>
</dbReference>
<name>A0A6C0Y6Y4_9GAMM</name>
<keyword evidence="1" id="KW-0614">Plasmid</keyword>